<protein>
    <submittedName>
        <fullName evidence="5">Cytochrome c</fullName>
    </submittedName>
</protein>
<dbReference type="PANTHER" id="PTHR35008">
    <property type="entry name" value="BLL4482 PROTEIN-RELATED"/>
    <property type="match status" value="1"/>
</dbReference>
<dbReference type="RefSeq" id="WP_219202935.1">
    <property type="nucleotide sequence ID" value="NZ_JAHWQX010000004.1"/>
</dbReference>
<comment type="caution">
    <text evidence="5">The sequence shown here is derived from an EMBL/GenBank/DDBJ whole genome shotgun (WGS) entry which is preliminary data.</text>
</comment>
<dbReference type="InterPro" id="IPR051459">
    <property type="entry name" value="Cytochrome_c-type_DH"/>
</dbReference>
<evidence type="ECO:0000256" key="1">
    <source>
        <dbReference type="ARBA" id="ARBA00022723"/>
    </source>
</evidence>
<feature type="domain" description="Cytochrome c" evidence="4">
    <location>
        <begin position="204"/>
        <end position="313"/>
    </location>
</feature>
<evidence type="ECO:0000313" key="5">
    <source>
        <dbReference type="EMBL" id="MBW3098625.1"/>
    </source>
</evidence>
<dbReference type="PANTHER" id="PTHR35008:SF8">
    <property type="entry name" value="ALCOHOL DEHYDROGENASE CYTOCHROME C SUBUNIT"/>
    <property type="match status" value="1"/>
</dbReference>
<evidence type="ECO:0000259" key="4">
    <source>
        <dbReference type="PROSITE" id="PS51007"/>
    </source>
</evidence>
<dbReference type="PROSITE" id="PS51007">
    <property type="entry name" value="CYTC"/>
    <property type="match status" value="2"/>
</dbReference>
<feature type="domain" description="Cytochrome c" evidence="4">
    <location>
        <begin position="54"/>
        <end position="162"/>
    </location>
</feature>
<keyword evidence="6" id="KW-1185">Reference proteome</keyword>
<evidence type="ECO:0000313" key="6">
    <source>
        <dbReference type="Proteomes" id="UP001430804"/>
    </source>
</evidence>
<keyword evidence="2 3" id="KW-0408">Iron</keyword>
<dbReference type="Proteomes" id="UP001430804">
    <property type="component" value="Unassembled WGS sequence"/>
</dbReference>
<reference evidence="5" key="1">
    <citation type="submission" date="2021-07" db="EMBL/GenBank/DDBJ databases">
        <title>Pseudohoeflea marina sp. nov. a polyhydroxyalcanoate-producing bacterium.</title>
        <authorList>
            <person name="Zheng W."/>
            <person name="Yu S."/>
            <person name="Huang Y."/>
        </authorList>
    </citation>
    <scope>NUCLEOTIDE SEQUENCE</scope>
    <source>
        <strain evidence="5">DP4N28-3</strain>
    </source>
</reference>
<name>A0ABS6WU94_9HYPH</name>
<evidence type="ECO:0000256" key="3">
    <source>
        <dbReference type="PROSITE-ProRule" id="PRU00433"/>
    </source>
</evidence>
<gene>
    <name evidence="5" type="ORF">KY465_15175</name>
</gene>
<dbReference type="InterPro" id="IPR009056">
    <property type="entry name" value="Cyt_c-like_dom"/>
</dbReference>
<sequence>MAAANGRPVAKRRVRLLGGLAVAALIAGLGVFWAVTAPRAVSAERLAAIEAIEADPARGERVFWAGGCASCHAEKEASGDDRKRLSGGLRLTSDFGTFVVPNISPHPDAGIGQWTLDQFSNAMLAGIAPGGSHLYPSFPYASYVRMSDQDIADLFAHIKTLPASDATHPDHELKFPFSWRRLLGGWKFLFFDDAPRTELADGDAQLQRGQYLVEGPGHCGECHTPRNLLGGLKTDQWLAGAPNPEGEGRVPNITPGSPSLKSWSAADIAYYLESGFTPDFDSVGGSMVAVQKNMAELPSADREAIAAYLKTVPAR</sequence>
<keyword evidence="1 3" id="KW-0479">Metal-binding</keyword>
<proteinExistence type="predicted"/>
<organism evidence="5 6">
    <name type="scientific">Pseudohoeflea coraliihabitans</name>
    <dbReference type="NCBI Taxonomy" id="2860393"/>
    <lineage>
        <taxon>Bacteria</taxon>
        <taxon>Pseudomonadati</taxon>
        <taxon>Pseudomonadota</taxon>
        <taxon>Alphaproteobacteria</taxon>
        <taxon>Hyphomicrobiales</taxon>
        <taxon>Rhizobiaceae</taxon>
        <taxon>Pseudohoeflea</taxon>
    </lineage>
</organism>
<keyword evidence="3" id="KW-0349">Heme</keyword>
<dbReference type="EMBL" id="JAHWQX010000004">
    <property type="protein sequence ID" value="MBW3098625.1"/>
    <property type="molecule type" value="Genomic_DNA"/>
</dbReference>
<accession>A0ABS6WU94</accession>
<dbReference type="Pfam" id="PF00034">
    <property type="entry name" value="Cytochrom_C"/>
    <property type="match status" value="1"/>
</dbReference>
<evidence type="ECO:0000256" key="2">
    <source>
        <dbReference type="ARBA" id="ARBA00023004"/>
    </source>
</evidence>